<dbReference type="EMBL" id="GL441034">
    <property type="protein sequence ID" value="EFN65180.1"/>
    <property type="molecule type" value="Genomic_DNA"/>
</dbReference>
<organism evidence="2">
    <name type="scientific">Camponotus floridanus</name>
    <name type="common">Florida carpenter ant</name>
    <dbReference type="NCBI Taxonomy" id="104421"/>
    <lineage>
        <taxon>Eukaryota</taxon>
        <taxon>Metazoa</taxon>
        <taxon>Ecdysozoa</taxon>
        <taxon>Arthropoda</taxon>
        <taxon>Hexapoda</taxon>
        <taxon>Insecta</taxon>
        <taxon>Pterygota</taxon>
        <taxon>Neoptera</taxon>
        <taxon>Endopterygota</taxon>
        <taxon>Hymenoptera</taxon>
        <taxon>Apocrita</taxon>
        <taxon>Aculeata</taxon>
        <taxon>Formicoidea</taxon>
        <taxon>Formicidae</taxon>
        <taxon>Formicinae</taxon>
        <taxon>Camponotus</taxon>
    </lineage>
</organism>
<name>E2AN22_CAMFO</name>
<dbReference type="OrthoDB" id="7552432at2759"/>
<dbReference type="STRING" id="104421.E2AN22"/>
<reference evidence="1 2" key="1">
    <citation type="journal article" date="2010" name="Science">
        <title>Genomic comparison of the ants Camponotus floridanus and Harpegnathos saltator.</title>
        <authorList>
            <person name="Bonasio R."/>
            <person name="Zhang G."/>
            <person name="Ye C."/>
            <person name="Mutti N.S."/>
            <person name="Fang X."/>
            <person name="Qin N."/>
            <person name="Donahue G."/>
            <person name="Yang P."/>
            <person name="Li Q."/>
            <person name="Li C."/>
            <person name="Zhang P."/>
            <person name="Huang Z."/>
            <person name="Berger S.L."/>
            <person name="Reinberg D."/>
            <person name="Wang J."/>
            <person name="Liebig J."/>
        </authorList>
    </citation>
    <scope>NUCLEOTIDE SEQUENCE [LARGE SCALE GENOMIC DNA]</scope>
    <source>
        <strain evidence="2">C129</strain>
    </source>
</reference>
<evidence type="ECO:0000313" key="1">
    <source>
        <dbReference type="EMBL" id="EFN65180.1"/>
    </source>
</evidence>
<dbReference type="Proteomes" id="UP000000311">
    <property type="component" value="Unassembled WGS sequence"/>
</dbReference>
<dbReference type="KEGG" id="cfo:105254212"/>
<sequence>MENNASSIAKEDQYIGAFLKNGIIRGITYQIKFLTWATWKMISKENASKWWLGSEVYEARGFHDLVLKYVNDAVDEDGKTSDKKYMYRFVQIKHMACLTGGTKISMHHLLSVEKEQCQYSLLYLFKSYVKMIGKFENITPEQIVDMTVFTNRNIHSSLEFLVPVDNDEIFSFEGKGKRYRFNLDVLRTISNPIIKYLRTISNNETYIWDFLSKLVFAVGQPSEPELEELVVKDMGRVYNTPQIFYNDLFKNVLDWFLILEKNRAPYLTEERVRNQLKKLEDMLLTEKETTTHITADSLTLSNLLLS</sequence>
<gene>
    <name evidence="1" type="ORF">EAG_05729</name>
</gene>
<accession>E2AN22</accession>
<proteinExistence type="predicted"/>
<dbReference type="OMA" id="WVAWKLM"/>
<dbReference type="AlphaFoldDB" id="E2AN22"/>
<protein>
    <submittedName>
        <fullName evidence="1">Uncharacterized protein</fullName>
    </submittedName>
</protein>
<dbReference type="InParanoid" id="E2AN22"/>
<keyword evidence="2" id="KW-1185">Reference proteome</keyword>
<evidence type="ECO:0000313" key="2">
    <source>
        <dbReference type="Proteomes" id="UP000000311"/>
    </source>
</evidence>